<proteinExistence type="predicted"/>
<name>A0A5B8R8Y4_9ZZZZ</name>
<evidence type="ECO:0000313" key="8">
    <source>
        <dbReference type="EMBL" id="QEA04433.1"/>
    </source>
</evidence>
<keyword evidence="3" id="KW-1003">Cell membrane</keyword>
<dbReference type="EMBL" id="MN079084">
    <property type="protein sequence ID" value="QEA04433.1"/>
    <property type="molecule type" value="Genomic_DNA"/>
</dbReference>
<sequence>MNALIWLTIAITSEVIATTALKASNGFSRLGPSVIVVAGYALAFVLLSMSLKHLPVGYVYALWAGLGMVGVAITGAMVFGEAFPLAKAGGIALIVAGVVMLNLPAARG</sequence>
<feature type="transmembrane region" description="Helical" evidence="7">
    <location>
        <begin position="58"/>
        <end position="79"/>
    </location>
</feature>
<dbReference type="GO" id="GO:0022857">
    <property type="term" value="F:transmembrane transporter activity"/>
    <property type="evidence" value="ECO:0007669"/>
    <property type="project" value="InterPro"/>
</dbReference>
<evidence type="ECO:0000256" key="4">
    <source>
        <dbReference type="ARBA" id="ARBA00022692"/>
    </source>
</evidence>
<reference evidence="8" key="1">
    <citation type="submission" date="2019-06" db="EMBL/GenBank/DDBJ databases">
        <authorList>
            <person name="Murdoch R.W."/>
            <person name="Fathepure B."/>
        </authorList>
    </citation>
    <scope>NUCLEOTIDE SEQUENCE</scope>
</reference>
<dbReference type="Pfam" id="PF00893">
    <property type="entry name" value="Multi_Drug_Res"/>
    <property type="match status" value="1"/>
</dbReference>
<evidence type="ECO:0000256" key="6">
    <source>
        <dbReference type="ARBA" id="ARBA00023136"/>
    </source>
</evidence>
<feature type="transmembrane region" description="Helical" evidence="7">
    <location>
        <begin position="33"/>
        <end position="51"/>
    </location>
</feature>
<gene>
    <name evidence="8" type="primary">nepA</name>
    <name evidence="8" type="ORF">KBTEX_00741</name>
</gene>
<comment type="subcellular location">
    <subcellularLocation>
        <location evidence="1">Cell membrane</location>
        <topology evidence="1">Multi-pass membrane protein</topology>
    </subcellularLocation>
</comment>
<dbReference type="SUPFAM" id="SSF103481">
    <property type="entry name" value="Multidrug resistance efflux transporter EmrE"/>
    <property type="match status" value="1"/>
</dbReference>
<dbReference type="FunFam" id="1.10.3730.20:FF:000001">
    <property type="entry name" value="Quaternary ammonium compound resistance transporter SugE"/>
    <property type="match status" value="1"/>
</dbReference>
<evidence type="ECO:0000256" key="3">
    <source>
        <dbReference type="ARBA" id="ARBA00022475"/>
    </source>
</evidence>
<dbReference type="InterPro" id="IPR037185">
    <property type="entry name" value="EmrE-like"/>
</dbReference>
<keyword evidence="6 7" id="KW-0472">Membrane</keyword>
<evidence type="ECO:0000256" key="5">
    <source>
        <dbReference type="ARBA" id="ARBA00022989"/>
    </source>
</evidence>
<dbReference type="InterPro" id="IPR000390">
    <property type="entry name" value="Small_drug/metabolite_transptr"/>
</dbReference>
<dbReference type="PANTHER" id="PTHR30561:SF1">
    <property type="entry name" value="MULTIDRUG TRANSPORTER EMRE"/>
    <property type="match status" value="1"/>
</dbReference>
<dbReference type="AlphaFoldDB" id="A0A5B8R8Y4"/>
<organism evidence="8">
    <name type="scientific">uncultured organism</name>
    <dbReference type="NCBI Taxonomy" id="155900"/>
    <lineage>
        <taxon>unclassified sequences</taxon>
        <taxon>environmental samples</taxon>
    </lineage>
</organism>
<keyword evidence="2" id="KW-0813">Transport</keyword>
<dbReference type="PANTHER" id="PTHR30561">
    <property type="entry name" value="SMR FAMILY PROTON-DEPENDENT DRUG EFFLUX TRANSPORTER SUGE"/>
    <property type="match status" value="1"/>
</dbReference>
<accession>A0A5B8R8Y4</accession>
<protein>
    <submittedName>
        <fullName evidence="8">Nicotine metabolites export pump subunit NepA</fullName>
    </submittedName>
</protein>
<evidence type="ECO:0000256" key="7">
    <source>
        <dbReference type="SAM" id="Phobius"/>
    </source>
</evidence>
<dbReference type="InterPro" id="IPR045324">
    <property type="entry name" value="Small_multidrug_res"/>
</dbReference>
<dbReference type="Gene3D" id="1.10.3730.20">
    <property type="match status" value="1"/>
</dbReference>
<evidence type="ECO:0000256" key="1">
    <source>
        <dbReference type="ARBA" id="ARBA00004651"/>
    </source>
</evidence>
<keyword evidence="4 7" id="KW-0812">Transmembrane</keyword>
<dbReference type="GO" id="GO:0005886">
    <property type="term" value="C:plasma membrane"/>
    <property type="evidence" value="ECO:0007669"/>
    <property type="project" value="UniProtKB-SubCell"/>
</dbReference>
<feature type="transmembrane region" description="Helical" evidence="7">
    <location>
        <begin position="85"/>
        <end position="103"/>
    </location>
</feature>
<evidence type="ECO:0000256" key="2">
    <source>
        <dbReference type="ARBA" id="ARBA00022448"/>
    </source>
</evidence>
<keyword evidence="5 7" id="KW-1133">Transmembrane helix</keyword>